<evidence type="ECO:0000313" key="2">
    <source>
        <dbReference type="EMBL" id="OGD98021.1"/>
    </source>
</evidence>
<dbReference type="GO" id="GO:0006412">
    <property type="term" value="P:translation"/>
    <property type="evidence" value="ECO:0007669"/>
    <property type="project" value="UniProtKB-UniRule"/>
</dbReference>
<comment type="caution">
    <text evidence="2">The sequence shown here is derived from an EMBL/GenBank/DDBJ whole genome shotgun (WGS) entry which is preliminary data.</text>
</comment>
<dbReference type="SUPFAM" id="SSF141000">
    <property type="entry name" value="Glu-tRNAGln amidotransferase C subunit"/>
    <property type="match status" value="1"/>
</dbReference>
<dbReference type="EC" id="6.3.5.-" evidence="1"/>
<comment type="subunit">
    <text evidence="1">Heterotrimer of A, B and C subunits.</text>
</comment>
<dbReference type="GO" id="GO:0070681">
    <property type="term" value="P:glutaminyl-tRNAGln biosynthesis via transamidation"/>
    <property type="evidence" value="ECO:0007669"/>
    <property type="project" value="TreeGrafter"/>
</dbReference>
<dbReference type="InterPro" id="IPR003837">
    <property type="entry name" value="GatC"/>
</dbReference>
<dbReference type="PANTHER" id="PTHR15004:SF0">
    <property type="entry name" value="GLUTAMYL-TRNA(GLN) AMIDOTRANSFERASE SUBUNIT C, MITOCHONDRIAL"/>
    <property type="match status" value="1"/>
</dbReference>
<comment type="catalytic activity">
    <reaction evidence="1">
        <text>L-aspartyl-tRNA(Asn) + L-glutamine + ATP + H2O = L-asparaginyl-tRNA(Asn) + L-glutamate + ADP + phosphate + 2 H(+)</text>
        <dbReference type="Rhea" id="RHEA:14513"/>
        <dbReference type="Rhea" id="RHEA-COMP:9674"/>
        <dbReference type="Rhea" id="RHEA-COMP:9677"/>
        <dbReference type="ChEBI" id="CHEBI:15377"/>
        <dbReference type="ChEBI" id="CHEBI:15378"/>
        <dbReference type="ChEBI" id="CHEBI:29985"/>
        <dbReference type="ChEBI" id="CHEBI:30616"/>
        <dbReference type="ChEBI" id="CHEBI:43474"/>
        <dbReference type="ChEBI" id="CHEBI:58359"/>
        <dbReference type="ChEBI" id="CHEBI:78515"/>
        <dbReference type="ChEBI" id="CHEBI:78516"/>
        <dbReference type="ChEBI" id="CHEBI:456216"/>
    </reaction>
</comment>
<evidence type="ECO:0000256" key="1">
    <source>
        <dbReference type="HAMAP-Rule" id="MF_00122"/>
    </source>
</evidence>
<dbReference type="EMBL" id="MFBO01000019">
    <property type="protein sequence ID" value="OGD98021.1"/>
    <property type="molecule type" value="Genomic_DNA"/>
</dbReference>
<dbReference type="Proteomes" id="UP000176740">
    <property type="component" value="Unassembled WGS sequence"/>
</dbReference>
<proteinExistence type="inferred from homology"/>
<comment type="function">
    <text evidence="1">Allows the formation of correctly charged Asn-tRNA(Asn) or Gln-tRNA(Gln) through the transamidation of misacylated Asp-tRNA(Asn) or Glu-tRNA(Gln) in organisms which lack either or both of asparaginyl-tRNA or glutaminyl-tRNA synthetases. The reaction takes place in the presence of glutamine and ATP through an activated phospho-Asp-tRNA(Asn) or phospho-Glu-tRNA(Gln).</text>
</comment>
<dbReference type="GO" id="GO:0005524">
    <property type="term" value="F:ATP binding"/>
    <property type="evidence" value="ECO:0007669"/>
    <property type="project" value="UniProtKB-KW"/>
</dbReference>
<dbReference type="InterPro" id="IPR036113">
    <property type="entry name" value="Asp/Glu-ADT_sf_sub_c"/>
</dbReference>
<dbReference type="STRING" id="1797725.A3A49_01830"/>
<reference evidence="2 3" key="1">
    <citation type="journal article" date="2016" name="Nat. Commun.">
        <title>Thousands of microbial genomes shed light on interconnected biogeochemical processes in an aquifer system.</title>
        <authorList>
            <person name="Anantharaman K."/>
            <person name="Brown C.T."/>
            <person name="Hug L.A."/>
            <person name="Sharon I."/>
            <person name="Castelle C.J."/>
            <person name="Probst A.J."/>
            <person name="Thomas B.C."/>
            <person name="Singh A."/>
            <person name="Wilkins M.J."/>
            <person name="Karaoz U."/>
            <person name="Brodie E.L."/>
            <person name="Williams K.H."/>
            <person name="Hubbard S.S."/>
            <person name="Banfield J.F."/>
        </authorList>
    </citation>
    <scope>NUCLEOTIDE SEQUENCE [LARGE SCALE GENOMIC DNA]</scope>
</reference>
<dbReference type="PANTHER" id="PTHR15004">
    <property type="entry name" value="GLUTAMYL-TRNA(GLN) AMIDOTRANSFERASE SUBUNIT C, MITOCHONDRIAL"/>
    <property type="match status" value="1"/>
</dbReference>
<dbReference type="GO" id="GO:0006450">
    <property type="term" value="P:regulation of translational fidelity"/>
    <property type="evidence" value="ECO:0007669"/>
    <property type="project" value="InterPro"/>
</dbReference>
<comment type="similarity">
    <text evidence="1">Belongs to the GatC family.</text>
</comment>
<dbReference type="Pfam" id="PF02686">
    <property type="entry name" value="GatC"/>
    <property type="match status" value="1"/>
</dbReference>
<dbReference type="AlphaFoldDB" id="A0A1F5H1N9"/>
<dbReference type="GO" id="GO:0050567">
    <property type="term" value="F:glutaminyl-tRNA synthase (glutamine-hydrolyzing) activity"/>
    <property type="evidence" value="ECO:0007669"/>
    <property type="project" value="UniProtKB-UniRule"/>
</dbReference>
<evidence type="ECO:0000313" key="3">
    <source>
        <dbReference type="Proteomes" id="UP000176740"/>
    </source>
</evidence>
<dbReference type="Gene3D" id="1.10.20.60">
    <property type="entry name" value="Glu-tRNAGln amidotransferase C subunit, N-terminal domain"/>
    <property type="match status" value="1"/>
</dbReference>
<keyword evidence="1" id="KW-0436">Ligase</keyword>
<sequence>MKKRQTTNVKRLTSTIDIDHTAKLANLDLSPAEKKTFDAQLGKVLDYINKLNEVDTKDVLPIDQITSVQNVTREDMPTPSLSQDDALKNAPRTYNGFFEVDAVFEKNNPE</sequence>
<comment type="catalytic activity">
    <reaction evidence="1">
        <text>L-glutamyl-tRNA(Gln) + L-glutamine + ATP + H2O = L-glutaminyl-tRNA(Gln) + L-glutamate + ADP + phosphate + H(+)</text>
        <dbReference type="Rhea" id="RHEA:17521"/>
        <dbReference type="Rhea" id="RHEA-COMP:9681"/>
        <dbReference type="Rhea" id="RHEA-COMP:9684"/>
        <dbReference type="ChEBI" id="CHEBI:15377"/>
        <dbReference type="ChEBI" id="CHEBI:15378"/>
        <dbReference type="ChEBI" id="CHEBI:29985"/>
        <dbReference type="ChEBI" id="CHEBI:30616"/>
        <dbReference type="ChEBI" id="CHEBI:43474"/>
        <dbReference type="ChEBI" id="CHEBI:58359"/>
        <dbReference type="ChEBI" id="CHEBI:78520"/>
        <dbReference type="ChEBI" id="CHEBI:78521"/>
        <dbReference type="ChEBI" id="CHEBI:456216"/>
    </reaction>
</comment>
<gene>
    <name evidence="1" type="primary">gatC</name>
    <name evidence="2" type="ORF">A3A49_01830</name>
</gene>
<keyword evidence="1" id="KW-0067">ATP-binding</keyword>
<accession>A0A1F5H1N9</accession>
<dbReference type="GO" id="GO:0050566">
    <property type="term" value="F:asparaginyl-tRNA synthase (glutamine-hydrolyzing) activity"/>
    <property type="evidence" value="ECO:0007669"/>
    <property type="project" value="RHEA"/>
</dbReference>
<name>A0A1F5H1N9_9BACT</name>
<keyword evidence="1" id="KW-0648">Protein biosynthesis</keyword>
<dbReference type="NCBIfam" id="TIGR00135">
    <property type="entry name" value="gatC"/>
    <property type="match status" value="1"/>
</dbReference>
<organism evidence="2 3">
    <name type="scientific">Candidatus Curtissbacteria bacterium RIFCSPLOWO2_01_FULL_38_11b</name>
    <dbReference type="NCBI Taxonomy" id="1797725"/>
    <lineage>
        <taxon>Bacteria</taxon>
        <taxon>Candidatus Curtissiibacteriota</taxon>
    </lineage>
</organism>
<dbReference type="HAMAP" id="MF_00122">
    <property type="entry name" value="GatC"/>
    <property type="match status" value="1"/>
</dbReference>
<protein>
    <recommendedName>
        <fullName evidence="1">Aspartyl/glutamyl-tRNA(Asn/Gln) amidotransferase subunit C</fullName>
        <shortName evidence="1">Asp/Glu-ADT subunit C</shortName>
        <ecNumber evidence="1">6.3.5.-</ecNumber>
    </recommendedName>
</protein>
<keyword evidence="1" id="KW-0547">Nucleotide-binding</keyword>